<organism evidence="1 2">
    <name type="scientific">Abiotrophia defectiva</name>
    <name type="common">Streptococcus defectivus</name>
    <dbReference type="NCBI Taxonomy" id="46125"/>
    <lineage>
        <taxon>Bacteria</taxon>
        <taxon>Bacillati</taxon>
        <taxon>Bacillota</taxon>
        <taxon>Bacilli</taxon>
        <taxon>Lactobacillales</taxon>
        <taxon>Aerococcaceae</taxon>
        <taxon>Abiotrophia</taxon>
    </lineage>
</organism>
<protein>
    <submittedName>
        <fullName evidence="1">Uncharacterized protein</fullName>
    </submittedName>
</protein>
<sequence length="204" mass="23399">MNSNRKFVKNDTPPLMVHGFKRQRDDLGVGLAKYVYEGEYEEYAPEYRKFILRHNDLWDNVFFYMLDDDDNIKGCYVVENVRPFCQDFVYLIRVNSLCEVDCGFHAFSDRVVIGYKDIQDVIADNLPDVFVGLNNDNEIVCYRYANAGEVVKFYITDDGIEVSHSEGSFLVSDSTAKSLVTVVKNIIGDGLEPSINRKRAVISF</sequence>
<accession>A0A929MRP6</accession>
<dbReference type="EMBL" id="JABZFV010000001">
    <property type="protein sequence ID" value="MBF0934019.1"/>
    <property type="molecule type" value="Genomic_DNA"/>
</dbReference>
<dbReference type="AlphaFoldDB" id="A0A929MRP6"/>
<proteinExistence type="predicted"/>
<dbReference type="Proteomes" id="UP000757900">
    <property type="component" value="Unassembled WGS sequence"/>
</dbReference>
<name>A0A929MRP6_ABIDE</name>
<reference evidence="1" key="1">
    <citation type="submission" date="2020-04" db="EMBL/GenBank/DDBJ databases">
        <title>Deep metagenomics examines the oral microbiome during advanced dental caries in children, revealing novel taxa and co-occurrences with host molecules.</title>
        <authorList>
            <person name="Baker J.L."/>
            <person name="Morton J.T."/>
            <person name="Dinis M."/>
            <person name="Alvarez R."/>
            <person name="Tran N.C."/>
            <person name="Knight R."/>
            <person name="Edlund A."/>
        </authorList>
    </citation>
    <scope>NUCLEOTIDE SEQUENCE</scope>
    <source>
        <strain evidence="1">JCVI_23_bin.16</strain>
    </source>
</reference>
<evidence type="ECO:0000313" key="1">
    <source>
        <dbReference type="EMBL" id="MBF0934019.1"/>
    </source>
</evidence>
<evidence type="ECO:0000313" key="2">
    <source>
        <dbReference type="Proteomes" id="UP000757900"/>
    </source>
</evidence>
<gene>
    <name evidence="1" type="ORF">HXK00_00065</name>
</gene>
<comment type="caution">
    <text evidence="1">The sequence shown here is derived from an EMBL/GenBank/DDBJ whole genome shotgun (WGS) entry which is preliminary data.</text>
</comment>